<dbReference type="InterPro" id="IPR006694">
    <property type="entry name" value="Fatty_acid_hydroxylase"/>
</dbReference>
<keyword evidence="3" id="KW-1133">Transmembrane helix</keyword>
<accession>A0A139A4N9</accession>
<evidence type="ECO:0000256" key="1">
    <source>
        <dbReference type="ARBA" id="ARBA00004370"/>
    </source>
</evidence>
<dbReference type="GO" id="GO:0008610">
    <property type="term" value="P:lipid biosynthetic process"/>
    <property type="evidence" value="ECO:0007669"/>
    <property type="project" value="InterPro"/>
</dbReference>
<organism evidence="6 7">
    <name type="scientific">Gonapodya prolifera (strain JEL478)</name>
    <name type="common">Monoblepharis prolifera</name>
    <dbReference type="NCBI Taxonomy" id="1344416"/>
    <lineage>
        <taxon>Eukaryota</taxon>
        <taxon>Fungi</taxon>
        <taxon>Fungi incertae sedis</taxon>
        <taxon>Chytridiomycota</taxon>
        <taxon>Chytridiomycota incertae sedis</taxon>
        <taxon>Monoblepharidomycetes</taxon>
        <taxon>Monoblepharidales</taxon>
        <taxon>Gonapodyaceae</taxon>
        <taxon>Gonapodya</taxon>
    </lineage>
</organism>
<evidence type="ECO:0000256" key="3">
    <source>
        <dbReference type="ARBA" id="ARBA00022989"/>
    </source>
</evidence>
<dbReference type="InterPro" id="IPR050307">
    <property type="entry name" value="Sterol_Desaturase_Related"/>
</dbReference>
<keyword evidence="7" id="KW-1185">Reference proteome</keyword>
<dbReference type="Pfam" id="PF04116">
    <property type="entry name" value="FA_hydroxylase"/>
    <property type="match status" value="1"/>
</dbReference>
<dbReference type="STRING" id="1344416.A0A139A4N9"/>
<protein>
    <recommendedName>
        <fullName evidence="5">Fatty acid hydroxylase domain-containing protein</fullName>
    </recommendedName>
</protein>
<dbReference type="GO" id="GO:0016491">
    <property type="term" value="F:oxidoreductase activity"/>
    <property type="evidence" value="ECO:0007669"/>
    <property type="project" value="InterPro"/>
</dbReference>
<sequence>MDAFRSLVQHSRAALGDTLTFVIFTSLADEAGFQPIFHFFKACVKNGWLKAYQIQAKSADTALESTTAKGMLKAHLVEAPAVLAGVWLLWFRRWMSLDNPTPTSFKSFAMQLVGTFLVSETFQYWWHRLEHENSWVYRHVHKKHHEYSKVTPYAANHNAALEVAFTITLPSLVWVHLFRHSFFTFLVWRAWGTFQNVLVHTGYQFPFLPKGTERHDWHHSHNKGNYANWLTIWDVITGTDATYVNWKVRQAEKEDGARQADGVASKAA</sequence>
<dbReference type="PANTHER" id="PTHR11863">
    <property type="entry name" value="STEROL DESATURASE"/>
    <property type="match status" value="1"/>
</dbReference>
<dbReference type="OrthoDB" id="4865518at2759"/>
<feature type="domain" description="Fatty acid hydroxylase" evidence="5">
    <location>
        <begin position="114"/>
        <end position="239"/>
    </location>
</feature>
<proteinExistence type="predicted"/>
<keyword evidence="4" id="KW-0472">Membrane</keyword>
<dbReference type="GO" id="GO:0005506">
    <property type="term" value="F:iron ion binding"/>
    <property type="evidence" value="ECO:0007669"/>
    <property type="project" value="InterPro"/>
</dbReference>
<dbReference type="GO" id="GO:0016020">
    <property type="term" value="C:membrane"/>
    <property type="evidence" value="ECO:0007669"/>
    <property type="project" value="UniProtKB-SubCell"/>
</dbReference>
<keyword evidence="2" id="KW-0812">Transmembrane</keyword>
<dbReference type="EMBL" id="KQ965797">
    <property type="protein sequence ID" value="KXS11766.1"/>
    <property type="molecule type" value="Genomic_DNA"/>
</dbReference>
<reference evidence="6 7" key="1">
    <citation type="journal article" date="2015" name="Genome Biol. Evol.">
        <title>Phylogenomic analyses indicate that early fungi evolved digesting cell walls of algal ancestors of land plants.</title>
        <authorList>
            <person name="Chang Y."/>
            <person name="Wang S."/>
            <person name="Sekimoto S."/>
            <person name="Aerts A.L."/>
            <person name="Choi C."/>
            <person name="Clum A."/>
            <person name="LaButti K.M."/>
            <person name="Lindquist E.A."/>
            <person name="Yee Ngan C."/>
            <person name="Ohm R.A."/>
            <person name="Salamov A.A."/>
            <person name="Grigoriev I.V."/>
            <person name="Spatafora J.W."/>
            <person name="Berbee M.L."/>
        </authorList>
    </citation>
    <scope>NUCLEOTIDE SEQUENCE [LARGE SCALE GENOMIC DNA]</scope>
    <source>
        <strain evidence="6 7">JEL478</strain>
    </source>
</reference>
<name>A0A139A4N9_GONPJ</name>
<evidence type="ECO:0000256" key="2">
    <source>
        <dbReference type="ARBA" id="ARBA00022692"/>
    </source>
</evidence>
<evidence type="ECO:0000256" key="4">
    <source>
        <dbReference type="ARBA" id="ARBA00023136"/>
    </source>
</evidence>
<evidence type="ECO:0000313" key="6">
    <source>
        <dbReference type="EMBL" id="KXS11766.1"/>
    </source>
</evidence>
<dbReference type="Proteomes" id="UP000070544">
    <property type="component" value="Unassembled WGS sequence"/>
</dbReference>
<evidence type="ECO:0000313" key="7">
    <source>
        <dbReference type="Proteomes" id="UP000070544"/>
    </source>
</evidence>
<comment type="subcellular location">
    <subcellularLocation>
        <location evidence="1">Membrane</location>
    </subcellularLocation>
</comment>
<gene>
    <name evidence="6" type="ORF">M427DRAFT_147612</name>
</gene>
<dbReference type="AlphaFoldDB" id="A0A139A4N9"/>
<evidence type="ECO:0000259" key="5">
    <source>
        <dbReference type="Pfam" id="PF04116"/>
    </source>
</evidence>